<sequence>MRPRNAPKESLNSNSVPDDDDDDFEATPTNFTPTRPVPRRKTVVPKSKKGNKENRPRSSILHDGQTLKVQERANINSRDMLERQRQRLSHCISHSSCHIVHYLTNLTQGSQSYLWQRQSLNTPVLSIIRDLKIQRTYHGFSRRATAATWHPAHPSVAAVGSKGGDIIVWNHETQGNKPAVFIEGIGPGGSIQAIKFTERDGCRALTASIDGTVTRHDFHTGTTDQILKISHSETRDHWFTSLDLSVSGDLVAVGDNFGYVTLLSSEGQLQVWKERLHKMKVTHIEFCPRMPWCLVTASVDRSLKVWDVRNMKTANTFLYSHLHDKPINSAHFSRVDGSRLLTTDQHSEIRVYSCPSFTHSITIPHPHRHFQHLTPIKATWHPLRDIIVVGRYPDPLFPHSSECSSPYSADKKPFSGKPQGGREARTIDLYDGVTGQLLHQLSDPASANKIVSLNLFNPSGDTLLSAAGIGVWVWKPKFKQEPSANKKSDKGKANHNSHSDDSSSSSDDDDDDDTKGAALKRKRSSADKKKTESWMKFMVKK</sequence>
<dbReference type="GO" id="GO:0003684">
    <property type="term" value="F:damaged DNA binding"/>
    <property type="evidence" value="ECO:0007669"/>
    <property type="project" value="InterPro"/>
</dbReference>
<feature type="region of interest" description="Disordered" evidence="13">
    <location>
        <begin position="401"/>
        <end position="423"/>
    </location>
</feature>
<feature type="region of interest" description="Disordered" evidence="13">
    <location>
        <begin position="480"/>
        <end position="541"/>
    </location>
</feature>
<dbReference type="SUPFAM" id="SSF50978">
    <property type="entry name" value="WD40 repeat-like"/>
    <property type="match status" value="1"/>
</dbReference>
<feature type="compositionally biased region" description="Basic and acidic residues" evidence="13">
    <location>
        <begin position="480"/>
        <end position="501"/>
    </location>
</feature>
<keyword evidence="4 12" id="KW-0853">WD repeat</keyword>
<dbReference type="InterPro" id="IPR019775">
    <property type="entry name" value="WD40_repeat_CS"/>
</dbReference>
<evidence type="ECO:0000256" key="11">
    <source>
        <dbReference type="ARBA" id="ARBA00031670"/>
    </source>
</evidence>
<evidence type="ECO:0000256" key="3">
    <source>
        <dbReference type="ARBA" id="ARBA00014580"/>
    </source>
</evidence>
<dbReference type="GO" id="GO:0009411">
    <property type="term" value="P:response to UV"/>
    <property type="evidence" value="ECO:0007669"/>
    <property type="project" value="TreeGrafter"/>
</dbReference>
<dbReference type="Pfam" id="PF00400">
    <property type="entry name" value="WD40"/>
    <property type="match status" value="1"/>
</dbReference>
<evidence type="ECO:0000256" key="1">
    <source>
        <dbReference type="ARBA" id="ARBA00004123"/>
    </source>
</evidence>
<comment type="caution">
    <text evidence="14">The sequence shown here is derived from an EMBL/GenBank/DDBJ whole genome shotgun (WGS) entry which is preliminary data.</text>
</comment>
<dbReference type="PANTHER" id="PTHR15169:SF0">
    <property type="entry name" value="DNA DAMAGE-BINDING PROTEIN 2"/>
    <property type="match status" value="1"/>
</dbReference>
<evidence type="ECO:0000256" key="5">
    <source>
        <dbReference type="ARBA" id="ARBA00022737"/>
    </source>
</evidence>
<organism evidence="14 15">
    <name type="scientific">Petrolisthes cinctipes</name>
    <name type="common">Flat porcelain crab</name>
    <dbReference type="NCBI Taxonomy" id="88211"/>
    <lineage>
        <taxon>Eukaryota</taxon>
        <taxon>Metazoa</taxon>
        <taxon>Ecdysozoa</taxon>
        <taxon>Arthropoda</taxon>
        <taxon>Crustacea</taxon>
        <taxon>Multicrustacea</taxon>
        <taxon>Malacostraca</taxon>
        <taxon>Eumalacostraca</taxon>
        <taxon>Eucarida</taxon>
        <taxon>Decapoda</taxon>
        <taxon>Pleocyemata</taxon>
        <taxon>Anomura</taxon>
        <taxon>Galatheoidea</taxon>
        <taxon>Porcellanidae</taxon>
        <taxon>Petrolisthes</taxon>
    </lineage>
</organism>
<dbReference type="PANTHER" id="PTHR15169">
    <property type="entry name" value="DAMAGE-SPECIFIC DNA BINDING PROTEIN 2"/>
    <property type="match status" value="1"/>
</dbReference>
<dbReference type="SMART" id="SM00320">
    <property type="entry name" value="WD40"/>
    <property type="match status" value="5"/>
</dbReference>
<keyword evidence="9" id="KW-0234">DNA repair</keyword>
<keyword evidence="10" id="KW-0539">Nucleus</keyword>
<dbReference type="Proteomes" id="UP001286313">
    <property type="component" value="Unassembled WGS sequence"/>
</dbReference>
<accession>A0AAE1GHK4</accession>
<evidence type="ECO:0000256" key="4">
    <source>
        <dbReference type="ARBA" id="ARBA00022574"/>
    </source>
</evidence>
<dbReference type="PROSITE" id="PS00678">
    <property type="entry name" value="WD_REPEATS_1"/>
    <property type="match status" value="1"/>
</dbReference>
<dbReference type="InterPro" id="IPR001680">
    <property type="entry name" value="WD40_rpt"/>
</dbReference>
<dbReference type="InterPro" id="IPR036322">
    <property type="entry name" value="WD40_repeat_dom_sf"/>
</dbReference>
<evidence type="ECO:0000256" key="13">
    <source>
        <dbReference type="SAM" id="MobiDB-lite"/>
    </source>
</evidence>
<dbReference type="GO" id="GO:0006281">
    <property type="term" value="P:DNA repair"/>
    <property type="evidence" value="ECO:0007669"/>
    <property type="project" value="UniProtKB-KW"/>
</dbReference>
<keyword evidence="6" id="KW-0227">DNA damage</keyword>
<name>A0AAE1GHK4_PETCI</name>
<feature type="region of interest" description="Disordered" evidence="13">
    <location>
        <begin position="1"/>
        <end position="65"/>
    </location>
</feature>
<evidence type="ECO:0000256" key="10">
    <source>
        <dbReference type="ARBA" id="ARBA00023242"/>
    </source>
</evidence>
<evidence type="ECO:0000256" key="6">
    <source>
        <dbReference type="ARBA" id="ARBA00022763"/>
    </source>
</evidence>
<evidence type="ECO:0000256" key="2">
    <source>
        <dbReference type="ARBA" id="ARBA00005434"/>
    </source>
</evidence>
<dbReference type="InterPro" id="IPR033312">
    <property type="entry name" value="DDB2"/>
</dbReference>
<dbReference type="PROSITE" id="PS50082">
    <property type="entry name" value="WD_REPEATS_2"/>
    <property type="match status" value="1"/>
</dbReference>
<evidence type="ECO:0000256" key="12">
    <source>
        <dbReference type="PROSITE-ProRule" id="PRU00221"/>
    </source>
</evidence>
<keyword evidence="5" id="KW-0677">Repeat</keyword>
<dbReference type="AlphaFoldDB" id="A0AAE1GHK4"/>
<protein>
    <recommendedName>
        <fullName evidence="3">DNA damage-binding protein 2</fullName>
    </recommendedName>
    <alternativeName>
        <fullName evidence="11">Damage-specific DNA-binding protein 2</fullName>
    </alternativeName>
</protein>
<dbReference type="Gene3D" id="2.130.10.10">
    <property type="entry name" value="YVTN repeat-like/Quinoprotein amine dehydrogenase"/>
    <property type="match status" value="1"/>
</dbReference>
<keyword evidence="7" id="KW-0833">Ubl conjugation pathway</keyword>
<evidence type="ECO:0000256" key="7">
    <source>
        <dbReference type="ARBA" id="ARBA00022786"/>
    </source>
</evidence>
<dbReference type="GO" id="GO:0005634">
    <property type="term" value="C:nucleus"/>
    <property type="evidence" value="ECO:0007669"/>
    <property type="project" value="UniProtKB-SubCell"/>
</dbReference>
<evidence type="ECO:0000313" key="14">
    <source>
        <dbReference type="EMBL" id="KAK3891859.1"/>
    </source>
</evidence>
<feature type="compositionally biased region" description="Basic and acidic residues" evidence="13">
    <location>
        <begin position="524"/>
        <end position="533"/>
    </location>
</feature>
<keyword evidence="8" id="KW-0238">DNA-binding</keyword>
<reference evidence="14" key="1">
    <citation type="submission" date="2023-10" db="EMBL/GenBank/DDBJ databases">
        <title>Genome assemblies of two species of porcelain crab, Petrolisthes cinctipes and Petrolisthes manimaculis (Anomura: Porcellanidae).</title>
        <authorList>
            <person name="Angst P."/>
        </authorList>
    </citation>
    <scope>NUCLEOTIDE SEQUENCE</scope>
    <source>
        <strain evidence="14">PB745_01</strain>
        <tissue evidence="14">Gill</tissue>
    </source>
</reference>
<feature type="repeat" description="WD" evidence="12">
    <location>
        <begin position="274"/>
        <end position="316"/>
    </location>
</feature>
<evidence type="ECO:0000313" key="15">
    <source>
        <dbReference type="Proteomes" id="UP001286313"/>
    </source>
</evidence>
<evidence type="ECO:0000256" key="9">
    <source>
        <dbReference type="ARBA" id="ARBA00023204"/>
    </source>
</evidence>
<comment type="similarity">
    <text evidence="2">Belongs to the WD repeat DDB2/WDR76 family.</text>
</comment>
<gene>
    <name evidence="14" type="ORF">Pcinc_004258</name>
</gene>
<feature type="compositionally biased region" description="Basic residues" evidence="13">
    <location>
        <begin position="37"/>
        <end position="49"/>
    </location>
</feature>
<dbReference type="EMBL" id="JAWQEG010000300">
    <property type="protein sequence ID" value="KAK3891859.1"/>
    <property type="molecule type" value="Genomic_DNA"/>
</dbReference>
<proteinExistence type="inferred from homology"/>
<keyword evidence="15" id="KW-1185">Reference proteome</keyword>
<dbReference type="GO" id="GO:0080008">
    <property type="term" value="C:Cul4-RING E3 ubiquitin ligase complex"/>
    <property type="evidence" value="ECO:0007669"/>
    <property type="project" value="InterPro"/>
</dbReference>
<comment type="subcellular location">
    <subcellularLocation>
        <location evidence="1">Nucleus</location>
    </subcellularLocation>
</comment>
<evidence type="ECO:0000256" key="8">
    <source>
        <dbReference type="ARBA" id="ARBA00023125"/>
    </source>
</evidence>
<dbReference type="InterPro" id="IPR015943">
    <property type="entry name" value="WD40/YVTN_repeat-like_dom_sf"/>
</dbReference>